<keyword evidence="4" id="KW-1185">Reference proteome</keyword>
<dbReference type="RefSeq" id="WP_121793165.1">
    <property type="nucleotide sequence ID" value="NZ_RDBF01000002.1"/>
</dbReference>
<feature type="domain" description="NrtR DNA-binding winged helix" evidence="2">
    <location>
        <begin position="158"/>
        <end position="214"/>
    </location>
</feature>
<sequence length="230" mass="25789">MTDTTQQRLSLAVSTVVFALRPHLRTGRLTVWLPLVRRIREPYDGLWALPGGPLEDDQDLAASARATLARTTGLAPRYLEQLYAFGDVDRSPGARVVSIVYWTLVRPDEDAQAIDGENVEWFPADDVCGLAFDHDVIVRYALDRLRAKITYSPIAHAFLTDEFTLAQLREVYEAVLGRRLDPANFRRQILAQGTVEPTGRHLTGTSHRPPALYRSNLARPRATLTIEETA</sequence>
<dbReference type="Gene3D" id="1.10.10.10">
    <property type="entry name" value="Winged helix-like DNA-binding domain superfamily/Winged helix DNA-binding domain"/>
    <property type="match status" value="1"/>
</dbReference>
<dbReference type="Pfam" id="PF00293">
    <property type="entry name" value="NUDIX"/>
    <property type="match status" value="1"/>
</dbReference>
<dbReference type="PANTHER" id="PTHR43736:SF4">
    <property type="entry name" value="SLR1690 PROTEIN"/>
    <property type="match status" value="1"/>
</dbReference>
<dbReference type="OrthoDB" id="9786141at2"/>
<feature type="domain" description="Nudix hydrolase" evidence="1">
    <location>
        <begin position="35"/>
        <end position="135"/>
    </location>
</feature>
<gene>
    <name evidence="3" type="ORF">D9V41_03580</name>
</gene>
<dbReference type="SUPFAM" id="SSF46785">
    <property type="entry name" value="Winged helix' DNA-binding domain"/>
    <property type="match status" value="1"/>
</dbReference>
<dbReference type="InterPro" id="IPR036390">
    <property type="entry name" value="WH_DNA-bd_sf"/>
</dbReference>
<dbReference type="EMBL" id="RDBF01000002">
    <property type="protein sequence ID" value="RLV56864.1"/>
    <property type="molecule type" value="Genomic_DNA"/>
</dbReference>
<accession>A0A3L8PNW7</accession>
<evidence type="ECO:0000313" key="3">
    <source>
        <dbReference type="EMBL" id="RLV56864.1"/>
    </source>
</evidence>
<proteinExistence type="predicted"/>
<reference evidence="3 4" key="1">
    <citation type="submission" date="2018-10" db="EMBL/GenBank/DDBJ databases">
        <title>Aeromicrobium sp. 9W16Y-2 whole genome shotgun sequence.</title>
        <authorList>
            <person name="Li F."/>
        </authorList>
    </citation>
    <scope>NUCLEOTIDE SEQUENCE [LARGE SCALE GENOMIC DNA]</scope>
    <source>
        <strain evidence="3 4">9W16Y-2</strain>
    </source>
</reference>
<comment type="caution">
    <text evidence="3">The sequence shown here is derived from an EMBL/GenBank/DDBJ whole genome shotgun (WGS) entry which is preliminary data.</text>
</comment>
<dbReference type="InterPro" id="IPR000086">
    <property type="entry name" value="NUDIX_hydrolase_dom"/>
</dbReference>
<dbReference type="Proteomes" id="UP000282515">
    <property type="component" value="Unassembled WGS sequence"/>
</dbReference>
<dbReference type="AlphaFoldDB" id="A0A3L8PNW7"/>
<name>A0A3L8PNW7_9ACTN</name>
<dbReference type="InterPro" id="IPR036388">
    <property type="entry name" value="WH-like_DNA-bd_sf"/>
</dbReference>
<evidence type="ECO:0000313" key="4">
    <source>
        <dbReference type="Proteomes" id="UP000282515"/>
    </source>
</evidence>
<dbReference type="Gene3D" id="3.90.79.10">
    <property type="entry name" value="Nucleoside Triphosphate Pyrophosphohydrolase"/>
    <property type="match status" value="1"/>
</dbReference>
<dbReference type="InterPro" id="IPR015797">
    <property type="entry name" value="NUDIX_hydrolase-like_dom_sf"/>
</dbReference>
<dbReference type="CDD" id="cd18873">
    <property type="entry name" value="NUDIX_NadM_like"/>
    <property type="match status" value="1"/>
</dbReference>
<evidence type="ECO:0000259" key="2">
    <source>
        <dbReference type="Pfam" id="PF21906"/>
    </source>
</evidence>
<dbReference type="InterPro" id="IPR054105">
    <property type="entry name" value="WHD_NrtR"/>
</dbReference>
<evidence type="ECO:0000259" key="1">
    <source>
        <dbReference type="Pfam" id="PF00293"/>
    </source>
</evidence>
<dbReference type="PANTHER" id="PTHR43736">
    <property type="entry name" value="ADP-RIBOSE PYROPHOSPHATASE"/>
    <property type="match status" value="1"/>
</dbReference>
<dbReference type="SUPFAM" id="SSF55811">
    <property type="entry name" value="Nudix"/>
    <property type="match status" value="1"/>
</dbReference>
<organism evidence="3 4">
    <name type="scientific">Aeromicrobium phragmitis</name>
    <dbReference type="NCBI Taxonomy" id="2478914"/>
    <lineage>
        <taxon>Bacteria</taxon>
        <taxon>Bacillati</taxon>
        <taxon>Actinomycetota</taxon>
        <taxon>Actinomycetes</taxon>
        <taxon>Propionibacteriales</taxon>
        <taxon>Nocardioidaceae</taxon>
        <taxon>Aeromicrobium</taxon>
    </lineage>
</organism>
<dbReference type="Pfam" id="PF21906">
    <property type="entry name" value="WHD_NrtR"/>
    <property type="match status" value="1"/>
</dbReference>
<protein>
    <submittedName>
        <fullName evidence="3">NUDIX domain-containing protein</fullName>
    </submittedName>
</protein>